<sequence length="166" mass="19407">MSVFKRPHLRACEDYADISVELSSLRQLQSYADFEQLVRKELEEVYGAAPAQFRDSIAYSTREFPEDFSAFFTEHQLQMLQKYDASVEKAQELSRAYQAAEEEHQRTLEEGKDRKLTQKRLREQEKAEKLLRAMNREVLQAEYDVAVLEQKLRNVFAIGTIRVPLG</sequence>
<dbReference type="EMBL" id="NBCO01000004">
    <property type="protein sequence ID" value="ORC91941.1"/>
    <property type="molecule type" value="Genomic_DNA"/>
</dbReference>
<organism evidence="2 3">
    <name type="scientific">Trypanosoma theileri</name>
    <dbReference type="NCBI Taxonomy" id="67003"/>
    <lineage>
        <taxon>Eukaryota</taxon>
        <taxon>Discoba</taxon>
        <taxon>Euglenozoa</taxon>
        <taxon>Kinetoplastea</taxon>
        <taxon>Metakinetoplastina</taxon>
        <taxon>Trypanosomatida</taxon>
        <taxon>Trypanosomatidae</taxon>
        <taxon>Trypanosoma</taxon>
    </lineage>
</organism>
<dbReference type="OrthoDB" id="243377at2759"/>
<dbReference type="Proteomes" id="UP000192257">
    <property type="component" value="Unassembled WGS sequence"/>
</dbReference>
<evidence type="ECO:0000313" key="2">
    <source>
        <dbReference type="EMBL" id="ORC91941.1"/>
    </source>
</evidence>
<gene>
    <name evidence="2" type="ORF">TM35_000041550</name>
</gene>
<comment type="caution">
    <text evidence="2">The sequence shown here is derived from an EMBL/GenBank/DDBJ whole genome shotgun (WGS) entry which is preliminary data.</text>
</comment>
<proteinExistence type="predicted"/>
<keyword evidence="1" id="KW-0175">Coiled coil</keyword>
<evidence type="ECO:0000313" key="3">
    <source>
        <dbReference type="Proteomes" id="UP000192257"/>
    </source>
</evidence>
<dbReference type="AlphaFoldDB" id="A0A1X0P528"/>
<feature type="coiled-coil region" evidence="1">
    <location>
        <begin position="83"/>
        <end position="151"/>
    </location>
</feature>
<evidence type="ECO:0000256" key="1">
    <source>
        <dbReference type="SAM" id="Coils"/>
    </source>
</evidence>
<name>A0A1X0P528_9TRYP</name>
<protein>
    <submittedName>
        <fullName evidence="2">Uncharacterized protein</fullName>
    </submittedName>
</protein>
<dbReference type="GeneID" id="39982129"/>
<dbReference type="RefSeq" id="XP_028886007.1">
    <property type="nucleotide sequence ID" value="XM_029022349.1"/>
</dbReference>
<dbReference type="VEuPathDB" id="TriTrypDB:TM35_000041550"/>
<accession>A0A1X0P528</accession>
<keyword evidence="3" id="KW-1185">Reference proteome</keyword>
<reference evidence="2 3" key="1">
    <citation type="submission" date="2017-03" db="EMBL/GenBank/DDBJ databases">
        <title>An alternative strategy for trypanosome survival in the mammalian bloodstream revealed through genome and transcriptome analysis of the ubiquitous bovine parasite Trypanosoma (Megatrypanum) theileri.</title>
        <authorList>
            <person name="Kelly S."/>
            <person name="Ivens A."/>
            <person name="Mott A."/>
            <person name="O'Neill E."/>
            <person name="Emms D."/>
            <person name="Macleod O."/>
            <person name="Voorheis P."/>
            <person name="Matthews J."/>
            <person name="Matthews K."/>
            <person name="Carrington M."/>
        </authorList>
    </citation>
    <scope>NUCLEOTIDE SEQUENCE [LARGE SCALE GENOMIC DNA]</scope>
    <source>
        <strain evidence="2">Edinburgh</strain>
    </source>
</reference>